<reference evidence="1" key="2">
    <citation type="submission" date="2020-09" db="EMBL/GenBank/DDBJ databases">
        <authorList>
            <person name="Sun Q."/>
            <person name="Sedlacek I."/>
        </authorList>
    </citation>
    <scope>NUCLEOTIDE SEQUENCE</scope>
    <source>
        <strain evidence="1">CCM 7897</strain>
    </source>
</reference>
<dbReference type="Proteomes" id="UP000606044">
    <property type="component" value="Unassembled WGS sequence"/>
</dbReference>
<dbReference type="AlphaFoldDB" id="A0A917CET5"/>
<organism evidence="1 2">
    <name type="scientific">Azorhizobium oxalatiphilum</name>
    <dbReference type="NCBI Taxonomy" id="980631"/>
    <lineage>
        <taxon>Bacteria</taxon>
        <taxon>Pseudomonadati</taxon>
        <taxon>Pseudomonadota</taxon>
        <taxon>Alphaproteobacteria</taxon>
        <taxon>Hyphomicrobiales</taxon>
        <taxon>Xanthobacteraceae</taxon>
        <taxon>Azorhizobium</taxon>
    </lineage>
</organism>
<dbReference type="EMBL" id="BMCT01000010">
    <property type="protein sequence ID" value="GGF85551.1"/>
    <property type="molecule type" value="Genomic_DNA"/>
</dbReference>
<gene>
    <name evidence="1" type="ORF">GCM10007301_51800</name>
</gene>
<accession>A0A917CET5</accession>
<name>A0A917CET5_9HYPH</name>
<evidence type="ECO:0000313" key="2">
    <source>
        <dbReference type="Proteomes" id="UP000606044"/>
    </source>
</evidence>
<keyword evidence="2" id="KW-1185">Reference proteome</keyword>
<sequence length="233" mass="26491">MTRKRDVAIVDEAIQATIRLLEAIPEGMRGKFKRNAERIASLSKECLESRPILEPTATLISRLGRMRFGTFPAPQSILNIYSDYLRPYRFAYEKLLTANSPKVRAATEEVLNNRPSSGNEALLIQIIIEQKRKLDAAMQLIRETAPLPSPDPTPLGEKTVPAKVDASRRVLDLEPLEKWLEDLELGRNLYVEFDALGLRVARTARARSIIMRADAYACMKECIDEWRKVAKRK</sequence>
<evidence type="ECO:0000313" key="1">
    <source>
        <dbReference type="EMBL" id="GGF85551.1"/>
    </source>
</evidence>
<comment type="caution">
    <text evidence="1">The sequence shown here is derived from an EMBL/GenBank/DDBJ whole genome shotgun (WGS) entry which is preliminary data.</text>
</comment>
<protein>
    <submittedName>
        <fullName evidence="1">Uncharacterized protein</fullName>
    </submittedName>
</protein>
<reference evidence="1" key="1">
    <citation type="journal article" date="2014" name="Int. J. Syst. Evol. Microbiol.">
        <title>Complete genome sequence of Corynebacterium casei LMG S-19264T (=DSM 44701T), isolated from a smear-ripened cheese.</title>
        <authorList>
            <consortium name="US DOE Joint Genome Institute (JGI-PGF)"/>
            <person name="Walter F."/>
            <person name="Albersmeier A."/>
            <person name="Kalinowski J."/>
            <person name="Ruckert C."/>
        </authorList>
    </citation>
    <scope>NUCLEOTIDE SEQUENCE</scope>
    <source>
        <strain evidence="1">CCM 7897</strain>
    </source>
</reference>
<proteinExistence type="predicted"/>